<proteinExistence type="predicted"/>
<organism evidence="1 2">
    <name type="scientific">Luteimonas terrae</name>
    <dbReference type="NCBI Taxonomy" id="1530191"/>
    <lineage>
        <taxon>Bacteria</taxon>
        <taxon>Pseudomonadati</taxon>
        <taxon>Pseudomonadota</taxon>
        <taxon>Gammaproteobacteria</taxon>
        <taxon>Lysobacterales</taxon>
        <taxon>Lysobacteraceae</taxon>
        <taxon>Luteimonas</taxon>
    </lineage>
</organism>
<gene>
    <name evidence="1" type="ORF">E2F49_08845</name>
</gene>
<evidence type="ECO:0000313" key="1">
    <source>
        <dbReference type="EMBL" id="TDK31544.1"/>
    </source>
</evidence>
<dbReference type="EMBL" id="SMTG01000003">
    <property type="protein sequence ID" value="TDK31544.1"/>
    <property type="molecule type" value="Genomic_DNA"/>
</dbReference>
<dbReference type="OrthoDB" id="8810170at2"/>
<dbReference type="RefSeq" id="WP_133393571.1">
    <property type="nucleotide sequence ID" value="NZ_SMTG01000003.1"/>
</dbReference>
<dbReference type="Proteomes" id="UP000295543">
    <property type="component" value="Unassembled WGS sequence"/>
</dbReference>
<sequence length="235" mass="25923">MKQTTLHQLTALVEAGRLPGALETLNLLSGCRFTAFFRFDAAELRNLVIVDRLDPYAATMEAVPVDQTYCVFVQQSRDAFLVDDARADLRLEGHPKRPVVQTYVGFPVSSRDALFGTICHFDYDVVEVPQDVVELTRAFASTFEPLGAVTALRQALDRRLESLRLMSGEILLASTTRAEAREAFEEYAEPLRREAGRMLDDVTARAFHNSIDALASTFETLAADPPRAASGIGLG</sequence>
<keyword evidence="2" id="KW-1185">Reference proteome</keyword>
<dbReference type="Gene3D" id="3.30.450.40">
    <property type="match status" value="1"/>
</dbReference>
<name>A0A4R5U9Y3_9GAMM</name>
<comment type="caution">
    <text evidence="1">The sequence shown here is derived from an EMBL/GenBank/DDBJ whole genome shotgun (WGS) entry which is preliminary data.</text>
</comment>
<evidence type="ECO:0000313" key="2">
    <source>
        <dbReference type="Proteomes" id="UP000295543"/>
    </source>
</evidence>
<dbReference type="AlphaFoldDB" id="A0A4R5U9Y3"/>
<dbReference type="SUPFAM" id="SSF55781">
    <property type="entry name" value="GAF domain-like"/>
    <property type="match status" value="1"/>
</dbReference>
<evidence type="ECO:0008006" key="3">
    <source>
        <dbReference type="Google" id="ProtNLM"/>
    </source>
</evidence>
<reference evidence="1 2" key="1">
    <citation type="submission" date="2019-03" db="EMBL/GenBank/DDBJ databases">
        <title>Luteimonas zhaokaii sp.nov., isolated from the rectal contents of Plateau pika in Yushu, Qinghai Province, China.</title>
        <authorList>
            <person name="Zhang G."/>
        </authorList>
    </citation>
    <scope>NUCLEOTIDE SEQUENCE [LARGE SCALE GENOMIC DNA]</scope>
    <source>
        <strain evidence="1 2">THG-MD21</strain>
    </source>
</reference>
<dbReference type="InterPro" id="IPR029016">
    <property type="entry name" value="GAF-like_dom_sf"/>
</dbReference>
<protein>
    <recommendedName>
        <fullName evidence="3">GAF domain-containing protein</fullName>
    </recommendedName>
</protein>
<accession>A0A4R5U9Y3</accession>